<proteinExistence type="predicted"/>
<accession>A0AAW2QD60</accession>
<feature type="domain" description="Reverse transcriptase" evidence="1">
    <location>
        <begin position="25"/>
        <end position="138"/>
    </location>
</feature>
<comment type="caution">
    <text evidence="2">The sequence shown here is derived from an EMBL/GenBank/DDBJ whole genome shotgun (WGS) entry which is preliminary data.</text>
</comment>
<dbReference type="EMBL" id="JACGWK010000003">
    <property type="protein sequence ID" value="KAL0365728.1"/>
    <property type="molecule type" value="Genomic_DNA"/>
</dbReference>
<name>A0AAW2QD60_9LAMI</name>
<dbReference type="PANTHER" id="PTHR33116:SF86">
    <property type="entry name" value="REVERSE TRANSCRIPTASE DOMAIN-CONTAINING PROTEIN"/>
    <property type="match status" value="1"/>
</dbReference>
<evidence type="ECO:0000259" key="1">
    <source>
        <dbReference type="Pfam" id="PF00078"/>
    </source>
</evidence>
<reference evidence="2" key="1">
    <citation type="submission" date="2020-06" db="EMBL/GenBank/DDBJ databases">
        <authorList>
            <person name="Li T."/>
            <person name="Hu X."/>
            <person name="Zhang T."/>
            <person name="Song X."/>
            <person name="Zhang H."/>
            <person name="Dai N."/>
            <person name="Sheng W."/>
            <person name="Hou X."/>
            <person name="Wei L."/>
        </authorList>
    </citation>
    <scope>NUCLEOTIDE SEQUENCE</scope>
    <source>
        <strain evidence="2">G01</strain>
        <tissue evidence="2">Leaf</tissue>
    </source>
</reference>
<reference evidence="2" key="2">
    <citation type="journal article" date="2024" name="Plant">
        <title>Genomic evolution and insights into agronomic trait innovations of Sesamum species.</title>
        <authorList>
            <person name="Miao H."/>
            <person name="Wang L."/>
            <person name="Qu L."/>
            <person name="Liu H."/>
            <person name="Sun Y."/>
            <person name="Le M."/>
            <person name="Wang Q."/>
            <person name="Wei S."/>
            <person name="Zheng Y."/>
            <person name="Lin W."/>
            <person name="Duan Y."/>
            <person name="Cao H."/>
            <person name="Xiong S."/>
            <person name="Wang X."/>
            <person name="Wei L."/>
            <person name="Li C."/>
            <person name="Ma Q."/>
            <person name="Ju M."/>
            <person name="Zhao R."/>
            <person name="Li G."/>
            <person name="Mu C."/>
            <person name="Tian Q."/>
            <person name="Mei H."/>
            <person name="Zhang T."/>
            <person name="Gao T."/>
            <person name="Zhang H."/>
        </authorList>
    </citation>
    <scope>NUCLEOTIDE SEQUENCE</scope>
    <source>
        <strain evidence="2">G01</strain>
    </source>
</reference>
<evidence type="ECO:0000313" key="2">
    <source>
        <dbReference type="EMBL" id="KAL0365728.1"/>
    </source>
</evidence>
<organism evidence="2">
    <name type="scientific">Sesamum angustifolium</name>
    <dbReference type="NCBI Taxonomy" id="2727405"/>
    <lineage>
        <taxon>Eukaryota</taxon>
        <taxon>Viridiplantae</taxon>
        <taxon>Streptophyta</taxon>
        <taxon>Embryophyta</taxon>
        <taxon>Tracheophyta</taxon>
        <taxon>Spermatophyta</taxon>
        <taxon>Magnoliopsida</taxon>
        <taxon>eudicotyledons</taxon>
        <taxon>Gunneridae</taxon>
        <taxon>Pentapetalae</taxon>
        <taxon>asterids</taxon>
        <taxon>lamiids</taxon>
        <taxon>Lamiales</taxon>
        <taxon>Pedaliaceae</taxon>
        <taxon>Sesamum</taxon>
    </lineage>
</organism>
<protein>
    <submittedName>
        <fullName evidence="2">Mitochondrial protein</fullName>
    </submittedName>
</protein>
<gene>
    <name evidence="2" type="ORF">Sangu_0670400</name>
</gene>
<sequence>MVLPGAGDGKTRFPPSFIRLIMLCISSVSFSFMLSGKQFGSLIPERGLRQGDPLFPYLFLLCTESFSSLLQLAKREGRIQGVSVCRAAPPISHLLFADDTLIFCRACLESTQAVLDILEVYRKASGREINFAKSSVAFSKNTREDLCSSIMTTLTIRRENKMELYLGLPSKVARSKKELFSTIRDRIWKKISGWNAKLLSQAGMEVLIKAVLQAIPTYAMGCFRLPVTLLREIQSMISNFWWSSGGQHKIHWVAWPRLCESKLAGCMGFRQLRLFNLAMLAKQLWRIWRFPNKLLSRVLRARYFPSGDILTAALRTRPSFTWRSLIAAQYLFRAGCRWRVGLGLQIRVWKDP</sequence>
<dbReference type="InterPro" id="IPR000477">
    <property type="entry name" value="RT_dom"/>
</dbReference>
<dbReference type="PANTHER" id="PTHR33116">
    <property type="entry name" value="REVERSE TRANSCRIPTASE ZINC-BINDING DOMAIN-CONTAINING PROTEIN-RELATED-RELATED"/>
    <property type="match status" value="1"/>
</dbReference>
<dbReference type="AlphaFoldDB" id="A0AAW2QD60"/>
<dbReference type="Pfam" id="PF00078">
    <property type="entry name" value="RVT_1"/>
    <property type="match status" value="1"/>
</dbReference>